<dbReference type="EMBL" id="CAJVPI010001123">
    <property type="protein sequence ID" value="CAG8595891.1"/>
    <property type="molecule type" value="Genomic_DNA"/>
</dbReference>
<evidence type="ECO:0000313" key="2">
    <source>
        <dbReference type="Proteomes" id="UP000789739"/>
    </source>
</evidence>
<evidence type="ECO:0000313" key="1">
    <source>
        <dbReference type="EMBL" id="CAG8595891.1"/>
    </source>
</evidence>
<feature type="non-terminal residue" evidence="1">
    <location>
        <position position="1"/>
    </location>
</feature>
<reference evidence="1" key="1">
    <citation type="submission" date="2021-06" db="EMBL/GenBank/DDBJ databases">
        <authorList>
            <person name="Kallberg Y."/>
            <person name="Tangrot J."/>
            <person name="Rosling A."/>
        </authorList>
    </citation>
    <scope>NUCLEOTIDE SEQUENCE</scope>
    <source>
        <strain evidence="1">BR232B</strain>
    </source>
</reference>
<dbReference type="AlphaFoldDB" id="A0A9N9CD55"/>
<organism evidence="1 2">
    <name type="scientific">Paraglomus brasilianum</name>
    <dbReference type="NCBI Taxonomy" id="144538"/>
    <lineage>
        <taxon>Eukaryota</taxon>
        <taxon>Fungi</taxon>
        <taxon>Fungi incertae sedis</taxon>
        <taxon>Mucoromycota</taxon>
        <taxon>Glomeromycotina</taxon>
        <taxon>Glomeromycetes</taxon>
        <taxon>Paraglomerales</taxon>
        <taxon>Paraglomeraceae</taxon>
        <taxon>Paraglomus</taxon>
    </lineage>
</organism>
<keyword evidence="2" id="KW-1185">Reference proteome</keyword>
<gene>
    <name evidence="1" type="ORF">PBRASI_LOCUS7377</name>
</gene>
<accession>A0A9N9CD55</accession>
<comment type="caution">
    <text evidence="1">The sequence shown here is derived from an EMBL/GenBank/DDBJ whole genome shotgun (WGS) entry which is preliminary data.</text>
</comment>
<dbReference type="Proteomes" id="UP000789739">
    <property type="component" value="Unassembled WGS sequence"/>
</dbReference>
<sequence>SDQRSINKQWINLLDHSALDGLYKWSKPEGRTGRMGYGITISQLYIGQEEFIQM</sequence>
<name>A0A9N9CD55_9GLOM</name>
<proteinExistence type="predicted"/>
<protein>
    <submittedName>
        <fullName evidence="1">2605_t:CDS:1</fullName>
    </submittedName>
</protein>